<dbReference type="SMART" id="SM00100">
    <property type="entry name" value="cNMP"/>
    <property type="match status" value="1"/>
</dbReference>
<evidence type="ECO:0000313" key="6">
    <source>
        <dbReference type="Proteomes" id="UP001162640"/>
    </source>
</evidence>
<dbReference type="InterPro" id="IPR018488">
    <property type="entry name" value="cNMP-bd_CS"/>
</dbReference>
<evidence type="ECO:0000256" key="1">
    <source>
        <dbReference type="PROSITE-ProRule" id="PRU00339"/>
    </source>
</evidence>
<feature type="compositionally biased region" description="Polar residues" evidence="3">
    <location>
        <begin position="393"/>
        <end position="403"/>
    </location>
</feature>
<dbReference type="CDD" id="cd00038">
    <property type="entry name" value="CAP_ED"/>
    <property type="match status" value="1"/>
</dbReference>
<evidence type="ECO:0000259" key="4">
    <source>
        <dbReference type="PROSITE" id="PS50042"/>
    </source>
</evidence>
<dbReference type="InterPro" id="IPR000595">
    <property type="entry name" value="cNMP-bd_dom"/>
</dbReference>
<evidence type="ECO:0000256" key="3">
    <source>
        <dbReference type="SAM" id="MobiDB-lite"/>
    </source>
</evidence>
<reference evidence="6" key="1">
    <citation type="journal article" date="2023" name="Commun. Biol.">
        <title>Genome analysis of Parmales, the sister group of diatoms, reveals the evolutionary specialization of diatoms from phago-mixotrophs to photoautotrophs.</title>
        <authorList>
            <person name="Ban H."/>
            <person name="Sato S."/>
            <person name="Yoshikawa S."/>
            <person name="Yamada K."/>
            <person name="Nakamura Y."/>
            <person name="Ichinomiya M."/>
            <person name="Sato N."/>
            <person name="Blanc-Mathieu R."/>
            <person name="Endo H."/>
            <person name="Kuwata A."/>
            <person name="Ogata H."/>
        </authorList>
    </citation>
    <scope>NUCLEOTIDE SEQUENCE [LARGE SCALE GENOMIC DNA]</scope>
</reference>
<feature type="repeat" description="TPR" evidence="1">
    <location>
        <begin position="639"/>
        <end position="672"/>
    </location>
</feature>
<feature type="domain" description="Cyclic nucleotide-binding" evidence="4">
    <location>
        <begin position="1128"/>
        <end position="1208"/>
    </location>
</feature>
<dbReference type="InterPro" id="IPR018490">
    <property type="entry name" value="cNMP-bd_dom_sf"/>
</dbReference>
<protein>
    <recommendedName>
        <fullName evidence="4">Cyclic nucleotide-binding domain-containing protein</fullName>
    </recommendedName>
</protein>
<feature type="region of interest" description="Disordered" evidence="3">
    <location>
        <begin position="390"/>
        <end position="422"/>
    </location>
</feature>
<sequence length="1640" mass="182629">MFGGINMKSLRSAPPLQQVLAPLPEPVTDDVIHEDQDKEDGEYVDYEMVKKVMNPNIIEALSAASSASPSNLTVLIYDKNTSTRAPLISSLKTLVKRVLIADDLSSAITIINRNNSDPGRTRNCVRLVVCNLDVVGMRIIEFVQSRLMDEEYGRMETIPVLMTVDDGTVENVGSFGGVSIEGSNTLLTQHSTLTGNNAPISSGQADMLTTALSDFSVVAGYISCNHTPLELERVITKLARKYAEVYTVYQDLRASVEAFKYPKYRGDFEGDDEEFKEDTEQGPTGFSPTPKYEMNNKETQMKAWSKAKAESPKSAKNPKGKGLFKNFSKHLVSDNKAHKTSQAIKALVGGTFDFDQDKMKRKMENKKNARPKVGLSSESLRPQMFRQGGPKTLPSNTPKNSAGFQVFTPSKGSKGGRGSLGGKAYEDPGAVHLAPEMEPFIKKEKPELSSPRTSRGLPVSKVSTLKSLTAASKAAEWSKMRTGTVRIATADEKVRALASKHVMEDLGMRKKETEEEKAELEQRRRTNLADKLRLRIRARRESALAASKASDGSVEVPSAGNILKGLFKPSPTRPSTAPNRRKSSVKPVTMAEVLIAAVAKNKQATTLKSVLKEARKIPPDMLQYDLMEIKPGQASSLAATHFLRVGYQLQQAKNYKEAVHYFQKACNAEPYNSSARFCLGVAYDKVKDYFKSLSAFSKCVEIEEEKVKRSKYFKSFEDKLEEKKAKAAKAGDSITEGGDPDNKGNATTGTSNNPHAITLPRIYFNRALVAVHLGDDVAALADLDTSLKLAPKDKVCRGARAVILRRMGRWLESQRDYIFVEKLKKEEEEQFKIQSRKKIVEKLSPREAQKTAKSKAKRPSTAPPARKGSVKSTNNTDKAKEQTPFEQKEEENDPRNVFMKQIKKGLEGVEKADRQNRREARPARLGGFASTIDKTPEASPTNKVGVNATERSSNIGLQINMMNIEPDVELVDSDDSDDENGSQAIRISRQPSTVEEPPPAVVAVEVGGKHEKEETVDVFTPLPTRARKSSFHEVSQPGSTTSRRSTIGRTPLATGRSGRSASFITKEDLSMNAPDLNAFKVQMGMDVELFDKLFSVPTDLQTSLCVAPNKRNVTDVGRIQRVLADFKIMEDLDEDTLCTLAKNVEYRTVAKSHVAYLQGEEADALVLCVSGEVSVRMTSDSQVVSKICTLGPGDWFGEYSLLMKGASRDCSYFDPKADALVLCVSGEVSVRMTSDSQVVSKICTLGPGDWFGEYSLLMKGASRDCSYFDPKVWKEKPEEDGLDEDGEGGRGRRNRRPMKKSAPLRETYYCEKNCEFMLIMRSDFDALLRKKCNEIQKEKFRIMKRSKIFKGWNTDGIIRLARMARMKVIDRKVKIVKQGEECHNLYFIHKGICKVKKYPDRVALLHRDQHRLKKELETMRLKYSYHHTLHKLIKVQGEEDGGGRKKKRKDRFVGVVAKAQKPLDGKGVFMGADHVAQGEEAQVRIEKKLADNARLIGRYTREDANMSKEPKDIETLVAPSFFGSESVLDPDHSVSMGTVVADTAVHCLVVHKVMIQAFDIHAEFLKSVRERSTVYLDDLKLARDIEENRDWDDYKKQQLESIKKSKWPVGKKSGTMIKDLPGGKSVIVKSMHRPGADIRC</sequence>
<feature type="region of interest" description="Disordered" evidence="3">
    <location>
        <begin position="972"/>
        <end position="997"/>
    </location>
</feature>
<feature type="coiled-coil region" evidence="2">
    <location>
        <begin position="503"/>
        <end position="531"/>
    </location>
</feature>
<feature type="region of interest" description="Disordered" evidence="3">
    <location>
        <begin position="727"/>
        <end position="752"/>
    </location>
</feature>
<dbReference type="PROSITE" id="PS00888">
    <property type="entry name" value="CNMP_BINDING_1"/>
    <property type="match status" value="1"/>
</dbReference>
<dbReference type="InterPro" id="IPR011990">
    <property type="entry name" value="TPR-like_helical_dom_sf"/>
</dbReference>
<feature type="region of interest" description="Disordered" evidence="3">
    <location>
        <begin position="562"/>
        <end position="584"/>
    </location>
</feature>
<dbReference type="InterPro" id="IPR014710">
    <property type="entry name" value="RmlC-like_jellyroll"/>
</dbReference>
<feature type="domain" description="Cyclic nucleotide-binding" evidence="4">
    <location>
        <begin position="1348"/>
        <end position="1395"/>
    </location>
</feature>
<dbReference type="EMBL" id="BLQM01000122">
    <property type="protein sequence ID" value="GMH66425.1"/>
    <property type="molecule type" value="Genomic_DNA"/>
</dbReference>
<dbReference type="Proteomes" id="UP001162640">
    <property type="component" value="Unassembled WGS sequence"/>
</dbReference>
<dbReference type="PANTHER" id="PTHR23011:SF41">
    <property type="entry name" value="CYCLIC NUCLEOTIDE-BINDING DOMAIN-CONTAINING PROTEIN"/>
    <property type="match status" value="1"/>
</dbReference>
<keyword evidence="2" id="KW-0175">Coiled coil</keyword>
<keyword evidence="1" id="KW-0802">TPR repeat</keyword>
<organism evidence="5 6">
    <name type="scientific">Triparma laevis f. inornata</name>
    <dbReference type="NCBI Taxonomy" id="1714386"/>
    <lineage>
        <taxon>Eukaryota</taxon>
        <taxon>Sar</taxon>
        <taxon>Stramenopiles</taxon>
        <taxon>Ochrophyta</taxon>
        <taxon>Bolidophyceae</taxon>
        <taxon>Parmales</taxon>
        <taxon>Triparmaceae</taxon>
        <taxon>Triparma</taxon>
    </lineage>
</organism>
<feature type="region of interest" description="Disordered" evidence="3">
    <location>
        <begin position="1027"/>
        <end position="1060"/>
    </location>
</feature>
<feature type="region of interest" description="Disordered" evidence="3">
    <location>
        <begin position="270"/>
        <end position="322"/>
    </location>
</feature>
<dbReference type="SMART" id="SM00028">
    <property type="entry name" value="TPR"/>
    <property type="match status" value="3"/>
</dbReference>
<dbReference type="InterPro" id="IPR019734">
    <property type="entry name" value="TPR_rpt"/>
</dbReference>
<comment type="caution">
    <text evidence="5">The sequence shown here is derived from an EMBL/GenBank/DDBJ whole genome shotgun (WGS) entry which is preliminary data.</text>
</comment>
<name>A0A9W7E607_9STRA</name>
<dbReference type="SUPFAM" id="SSF48452">
    <property type="entry name" value="TPR-like"/>
    <property type="match status" value="1"/>
</dbReference>
<dbReference type="Pfam" id="PF00027">
    <property type="entry name" value="cNMP_binding"/>
    <property type="match status" value="1"/>
</dbReference>
<dbReference type="PROSITE" id="PS50042">
    <property type="entry name" value="CNMP_BINDING_3"/>
    <property type="match status" value="3"/>
</dbReference>
<evidence type="ECO:0000313" key="5">
    <source>
        <dbReference type="EMBL" id="GMH66425.1"/>
    </source>
</evidence>
<feature type="repeat" description="TPR" evidence="1">
    <location>
        <begin position="673"/>
        <end position="706"/>
    </location>
</feature>
<dbReference type="Gene3D" id="2.60.120.10">
    <property type="entry name" value="Jelly Rolls"/>
    <property type="match status" value="3"/>
</dbReference>
<feature type="region of interest" description="Disordered" evidence="3">
    <location>
        <begin position="842"/>
        <end position="897"/>
    </location>
</feature>
<feature type="region of interest" description="Disordered" evidence="3">
    <location>
        <begin position="1277"/>
        <end position="1299"/>
    </location>
</feature>
<gene>
    <name evidence="5" type="ORF">TL16_g04425</name>
</gene>
<evidence type="ECO:0000256" key="2">
    <source>
        <dbReference type="SAM" id="Coils"/>
    </source>
</evidence>
<proteinExistence type="predicted"/>
<feature type="domain" description="Cyclic nucleotide-binding" evidence="4">
    <location>
        <begin position="1217"/>
        <end position="1263"/>
    </location>
</feature>
<feature type="compositionally biased region" description="Low complexity" evidence="3">
    <location>
        <begin position="1038"/>
        <end position="1050"/>
    </location>
</feature>
<dbReference type="SUPFAM" id="SSF51206">
    <property type="entry name" value="cAMP-binding domain-like"/>
    <property type="match status" value="3"/>
</dbReference>
<accession>A0A9W7E607</accession>
<dbReference type="Gene3D" id="1.25.40.10">
    <property type="entry name" value="Tetratricopeptide repeat domain"/>
    <property type="match status" value="2"/>
</dbReference>
<dbReference type="PROSITE" id="PS50005">
    <property type="entry name" value="TPR"/>
    <property type="match status" value="2"/>
</dbReference>
<feature type="compositionally biased region" description="Basic and acidic residues" evidence="3">
    <location>
        <begin position="877"/>
        <end position="887"/>
    </location>
</feature>
<feature type="compositionally biased region" description="Polar residues" evidence="3">
    <location>
        <begin position="981"/>
        <end position="993"/>
    </location>
</feature>
<dbReference type="PANTHER" id="PTHR23011">
    <property type="entry name" value="CYCLIC NUCLEOTIDE-BINDING DOMAIN CONTAINING PROTEIN"/>
    <property type="match status" value="1"/>
</dbReference>